<evidence type="ECO:0000256" key="2">
    <source>
        <dbReference type="SAM" id="MobiDB-lite"/>
    </source>
</evidence>
<dbReference type="AlphaFoldDB" id="A0A0V0QPC6"/>
<feature type="compositionally biased region" description="Polar residues" evidence="2">
    <location>
        <begin position="332"/>
        <end position="342"/>
    </location>
</feature>
<dbReference type="InParanoid" id="A0A0V0QPC6"/>
<feature type="compositionally biased region" description="Low complexity" evidence="2">
    <location>
        <begin position="343"/>
        <end position="365"/>
    </location>
</feature>
<proteinExistence type="predicted"/>
<evidence type="ECO:0000313" key="3">
    <source>
        <dbReference type="EMBL" id="KRX04082.1"/>
    </source>
</evidence>
<dbReference type="EMBL" id="LDAU01000121">
    <property type="protein sequence ID" value="KRX04082.1"/>
    <property type="molecule type" value="Genomic_DNA"/>
</dbReference>
<dbReference type="Proteomes" id="UP000054937">
    <property type="component" value="Unassembled WGS sequence"/>
</dbReference>
<name>A0A0V0QPC6_PSEPJ</name>
<protein>
    <submittedName>
        <fullName evidence="3">Uncharacterized protein</fullName>
    </submittedName>
</protein>
<feature type="region of interest" description="Disordered" evidence="2">
    <location>
        <begin position="389"/>
        <end position="410"/>
    </location>
</feature>
<sequence>MKNHQKNLINEQKNLWIAQEKIKKHMRINRIDKITEITSNLDNSNQFIITTPAKNSSPKTQVTSYQNINKNLKKQQNKQLQQQNQQQQQPQILIQSQKLTKLNLNQTSDKNNQIQTITNKISKKSLSDLTQHLQQLSSSKLGKTYFKKNQPKNVTASEKCKFFNSHFHNQDQELFSSSVQINAPVHSQNYNNFYTFNQNHNNQNKSNRIKRFQQEPFYNLDDTNSNSKKYFQNSQEQFKSQFNFIKKTKSKSYIKSFTPKNTQNVALNFNQSVQQQQQQSTKYSTISEEELNPLIFGQSNSQFKQKPQFLSKTKIQSKKSEEIQKKYRPVSSAISKKSTQSHFNFNKFNNNNNNYNNNNDSNSKSQTIKNSRKSSIFISQQHSILKNAKLNSKSHSKSKNQINPKISQNQQKKNQTLKILKNSKILAEQKKIIQQLLQSNLSEITSQTVLNRKNQIEEKIKQIKKMSNTFGSQKDQEAFYNSFQFLEFFQKQMFRLQQSKFQSDYIINKIYEQLDLQLKLINQAKSDIQQNIILKYLHLSWLCDDSKNEIQAYKLFALYYFYEENLEFANYYFRKCDQGILEKSDSKTKKLAIKTLLISMKNRKKRVGTIQPPSIEDPYNILSSEDEETENLTHLYPVPKEDTYLTKYMKIHKNDKKKFNSIQQFFEQQDQQEQEENNNDKEYEIKQQQKLIEDMEENDIENLNFKLNPKKYQLNFYNLRHNLPFNPGNHGKQIRKQVIENANRNIYQPRQITSEELINRPVPRLQVKRRQVEYQQLREKFYVNHLSNLRTQINRDEVKNHDPQSFYLLTRESFDKK</sequence>
<organism evidence="3 4">
    <name type="scientific">Pseudocohnilembus persalinus</name>
    <name type="common">Ciliate</name>
    <dbReference type="NCBI Taxonomy" id="266149"/>
    <lineage>
        <taxon>Eukaryota</taxon>
        <taxon>Sar</taxon>
        <taxon>Alveolata</taxon>
        <taxon>Ciliophora</taxon>
        <taxon>Intramacronucleata</taxon>
        <taxon>Oligohymenophorea</taxon>
        <taxon>Scuticociliatia</taxon>
        <taxon>Philasterida</taxon>
        <taxon>Pseudocohnilembidae</taxon>
        <taxon>Pseudocohnilembus</taxon>
    </lineage>
</organism>
<reference evidence="3 4" key="1">
    <citation type="journal article" date="2015" name="Sci. Rep.">
        <title>Genome of the facultative scuticociliatosis pathogen Pseudocohnilembus persalinus provides insight into its virulence through horizontal gene transfer.</title>
        <authorList>
            <person name="Xiong J."/>
            <person name="Wang G."/>
            <person name="Cheng J."/>
            <person name="Tian M."/>
            <person name="Pan X."/>
            <person name="Warren A."/>
            <person name="Jiang C."/>
            <person name="Yuan D."/>
            <person name="Miao W."/>
        </authorList>
    </citation>
    <scope>NUCLEOTIDE SEQUENCE [LARGE SCALE GENOMIC DNA]</scope>
    <source>
        <strain evidence="3">36N120E</strain>
    </source>
</reference>
<feature type="coiled-coil region" evidence="1">
    <location>
        <begin position="671"/>
        <end position="698"/>
    </location>
</feature>
<keyword evidence="1" id="KW-0175">Coiled coil</keyword>
<gene>
    <name evidence="3" type="ORF">PPERSA_08297</name>
</gene>
<evidence type="ECO:0000313" key="4">
    <source>
        <dbReference type="Proteomes" id="UP000054937"/>
    </source>
</evidence>
<evidence type="ECO:0000256" key="1">
    <source>
        <dbReference type="SAM" id="Coils"/>
    </source>
</evidence>
<feature type="region of interest" description="Disordered" evidence="2">
    <location>
        <begin position="311"/>
        <end position="372"/>
    </location>
</feature>
<keyword evidence="4" id="KW-1185">Reference proteome</keyword>
<accession>A0A0V0QPC6</accession>
<comment type="caution">
    <text evidence="3">The sequence shown here is derived from an EMBL/GenBank/DDBJ whole genome shotgun (WGS) entry which is preliminary data.</text>
</comment>